<dbReference type="Proteomes" id="UP000254220">
    <property type="component" value="Unassembled WGS sequence"/>
</dbReference>
<reference evidence="2 3" key="1">
    <citation type="submission" date="2018-06" db="EMBL/GenBank/DDBJ databases">
        <authorList>
            <consortium name="Pathogen Informatics"/>
            <person name="Doyle S."/>
        </authorList>
    </citation>
    <scope>NUCLEOTIDE SEQUENCE [LARGE SCALE GENOMIC DNA]</scope>
    <source>
        <strain evidence="2 3">NCTC12420</strain>
    </source>
</reference>
<dbReference type="AlphaFoldDB" id="A0A379YKZ6"/>
<dbReference type="EMBL" id="UGYB01000004">
    <property type="protein sequence ID" value="SUI46719.1"/>
    <property type="molecule type" value="Genomic_DNA"/>
</dbReference>
<feature type="compositionally biased region" description="Basic and acidic residues" evidence="1">
    <location>
        <begin position="123"/>
        <end position="165"/>
    </location>
</feature>
<feature type="region of interest" description="Disordered" evidence="1">
    <location>
        <begin position="76"/>
        <end position="170"/>
    </location>
</feature>
<proteinExistence type="predicted"/>
<organism evidence="2 3">
    <name type="scientific">Salmonella enterica subsp. indica</name>
    <dbReference type="NCBI Taxonomy" id="59207"/>
    <lineage>
        <taxon>Bacteria</taxon>
        <taxon>Pseudomonadati</taxon>
        <taxon>Pseudomonadota</taxon>
        <taxon>Gammaproteobacteria</taxon>
        <taxon>Enterobacterales</taxon>
        <taxon>Enterobacteriaceae</taxon>
        <taxon>Salmonella</taxon>
    </lineage>
</organism>
<feature type="compositionally biased region" description="Basic and acidic residues" evidence="1">
    <location>
        <begin position="92"/>
        <end position="112"/>
    </location>
</feature>
<evidence type="ECO:0000313" key="3">
    <source>
        <dbReference type="Proteomes" id="UP000254220"/>
    </source>
</evidence>
<gene>
    <name evidence="2" type="ORF">NCTC12420_05025</name>
</gene>
<name>A0A379YKZ6_SALER</name>
<sequence>MQETTTLNALVMRRARDLIADYGWPDHTDVEQCAPHKPGWISIYVRLDAVDIVHLTGGRITEPDEVARSVRSVAEAESAAKAEDPITLPPDEQQKLAEAQEKAARELAEQARQELLPALPGTEGDKPDPLLSASDERRLRDGTERETRELDEAVREAVAEGREPRQQVCDQMQRTEREWVVNVPEKEIELEKTLGGD</sequence>
<protein>
    <submittedName>
        <fullName evidence="2">Conjugal transfer protein TraI</fullName>
    </submittedName>
</protein>
<evidence type="ECO:0000313" key="2">
    <source>
        <dbReference type="EMBL" id="SUI46719.1"/>
    </source>
</evidence>
<evidence type="ECO:0000256" key="1">
    <source>
        <dbReference type="SAM" id="MobiDB-lite"/>
    </source>
</evidence>
<accession>A0A379YKZ6</accession>